<gene>
    <name evidence="4" type="ORF">J2S57_003533</name>
</gene>
<dbReference type="EMBL" id="JAUSQZ010000001">
    <property type="protein sequence ID" value="MDP9827784.1"/>
    <property type="molecule type" value="Genomic_DNA"/>
</dbReference>
<dbReference type="RefSeq" id="WP_307244277.1">
    <property type="nucleotide sequence ID" value="NZ_JAUSQZ010000001.1"/>
</dbReference>
<keyword evidence="2" id="KW-0067">ATP-binding</keyword>
<proteinExistence type="predicted"/>
<dbReference type="Gene3D" id="3.90.640.10">
    <property type="entry name" value="Actin, Chain A, domain 4"/>
    <property type="match status" value="1"/>
</dbReference>
<evidence type="ECO:0000256" key="3">
    <source>
        <dbReference type="ARBA" id="ARBA00023186"/>
    </source>
</evidence>
<dbReference type="InterPro" id="IPR013126">
    <property type="entry name" value="Hsp_70_fam"/>
</dbReference>
<organism evidence="4 5">
    <name type="scientific">Kineosporia succinea</name>
    <dbReference type="NCBI Taxonomy" id="84632"/>
    <lineage>
        <taxon>Bacteria</taxon>
        <taxon>Bacillati</taxon>
        <taxon>Actinomycetota</taxon>
        <taxon>Actinomycetes</taxon>
        <taxon>Kineosporiales</taxon>
        <taxon>Kineosporiaceae</taxon>
        <taxon>Kineosporia</taxon>
    </lineage>
</organism>
<dbReference type="Gene3D" id="3.30.420.40">
    <property type="match status" value="2"/>
</dbReference>
<keyword evidence="3" id="KW-0143">Chaperone</keyword>
<accession>A0ABT9P519</accession>
<dbReference type="SUPFAM" id="SSF53067">
    <property type="entry name" value="Actin-like ATPase domain"/>
    <property type="match status" value="2"/>
</dbReference>
<evidence type="ECO:0000313" key="4">
    <source>
        <dbReference type="EMBL" id="MDP9827784.1"/>
    </source>
</evidence>
<dbReference type="PRINTS" id="PR00301">
    <property type="entry name" value="HEATSHOCK70"/>
</dbReference>
<keyword evidence="1" id="KW-0547">Nucleotide-binding</keyword>
<dbReference type="InterPro" id="IPR043129">
    <property type="entry name" value="ATPase_NBD"/>
</dbReference>
<dbReference type="Proteomes" id="UP001235712">
    <property type="component" value="Unassembled WGS sequence"/>
</dbReference>
<reference evidence="4 5" key="1">
    <citation type="submission" date="2023-07" db="EMBL/GenBank/DDBJ databases">
        <title>Sequencing the genomes of 1000 actinobacteria strains.</title>
        <authorList>
            <person name="Klenk H.-P."/>
        </authorList>
    </citation>
    <scope>NUCLEOTIDE SEQUENCE [LARGE SCALE GENOMIC DNA]</scope>
    <source>
        <strain evidence="4 5">DSM 44388</strain>
    </source>
</reference>
<evidence type="ECO:0000256" key="1">
    <source>
        <dbReference type="ARBA" id="ARBA00022741"/>
    </source>
</evidence>
<sequence>MSYGLGIDVGTAFTAAAVSRGGPVRTLRLGRRSPLMPSVVRALPDGTLAAGTGEGGAEIAAHLFRRRLGDSAPMSVGETSSTPAELMTALLTGVLERVKARLGGPPDRVVLTCPAGWGPYRREQFAEVTRRAGLSRDRVTLITDAEAVVVHHHGGRPSGGPAPIAVYDAGGSTFDATVIRTVRVENAEAGPIGVLGVPESLEWFGGVDLDDAVMTHLDRAADGAVGLLDPARPEDTAALRRLREACVRAKESVWEAGSVDIDAPGLGRSRPVTLTREALQAWLRPPLEAGLPVLRRVLDSVGVRPADLGEVLLVGGTARIPLVATMLTEDLGRPVTVLSDPQHRAALGAAMLAGRAQRPVGPRA</sequence>
<name>A0ABT9P519_9ACTN</name>
<protein>
    <submittedName>
        <fullName evidence="4">Molecular chaperone DnaK (HSP70)</fullName>
    </submittedName>
</protein>
<evidence type="ECO:0000256" key="2">
    <source>
        <dbReference type="ARBA" id="ARBA00022840"/>
    </source>
</evidence>
<evidence type="ECO:0000313" key="5">
    <source>
        <dbReference type="Proteomes" id="UP001235712"/>
    </source>
</evidence>
<comment type="caution">
    <text evidence="4">The sequence shown here is derived from an EMBL/GenBank/DDBJ whole genome shotgun (WGS) entry which is preliminary data.</text>
</comment>
<dbReference type="PANTHER" id="PTHR42749:SF1">
    <property type="entry name" value="CELL SHAPE-DETERMINING PROTEIN MREB"/>
    <property type="match status" value="1"/>
</dbReference>
<keyword evidence="5" id="KW-1185">Reference proteome</keyword>
<dbReference type="Pfam" id="PF00012">
    <property type="entry name" value="HSP70"/>
    <property type="match status" value="1"/>
</dbReference>
<dbReference type="PANTHER" id="PTHR42749">
    <property type="entry name" value="CELL SHAPE-DETERMINING PROTEIN MREB"/>
    <property type="match status" value="1"/>
</dbReference>